<evidence type="ECO:0000256" key="1">
    <source>
        <dbReference type="SAM" id="MobiDB-lite"/>
    </source>
</evidence>
<proteinExistence type="predicted"/>
<evidence type="ECO:0000313" key="5">
    <source>
        <dbReference type="Proteomes" id="UP000237819"/>
    </source>
</evidence>
<reference evidence="4 5" key="1">
    <citation type="submission" date="2018-02" db="EMBL/GenBank/DDBJ databases">
        <title>Comparative genomes isolates from brazilian mangrove.</title>
        <authorList>
            <person name="Araujo J.E."/>
            <person name="Taketani R.G."/>
            <person name="Silva M.C.P."/>
            <person name="Loureco M.V."/>
            <person name="Andreote F.D."/>
        </authorList>
    </citation>
    <scope>NUCLEOTIDE SEQUENCE [LARGE SCALE GENOMIC DNA]</scope>
    <source>
        <strain evidence="4 5">Nap-Phe MGV</strain>
    </source>
</reference>
<dbReference type="SUPFAM" id="SSF49899">
    <property type="entry name" value="Concanavalin A-like lectins/glucanases"/>
    <property type="match status" value="1"/>
</dbReference>
<dbReference type="SMART" id="SM00282">
    <property type="entry name" value="LamG"/>
    <property type="match status" value="1"/>
</dbReference>
<dbReference type="Gene3D" id="2.60.120.200">
    <property type="match status" value="1"/>
</dbReference>
<dbReference type="EMBL" id="PUHZ01000009">
    <property type="protein sequence ID" value="PQO46430.1"/>
    <property type="molecule type" value="Genomic_DNA"/>
</dbReference>
<dbReference type="InterPro" id="IPR013320">
    <property type="entry name" value="ConA-like_dom_sf"/>
</dbReference>
<dbReference type="GO" id="GO:0016787">
    <property type="term" value="F:hydrolase activity"/>
    <property type="evidence" value="ECO:0007669"/>
    <property type="project" value="InterPro"/>
</dbReference>
<dbReference type="OrthoDB" id="235808at2"/>
<dbReference type="InterPro" id="IPR004843">
    <property type="entry name" value="Calcineurin-like_PHP"/>
</dbReference>
<keyword evidence="2" id="KW-0732">Signal</keyword>
<sequence length="682" mass="76599">MNRSMFSIGSAICLGLLSVGLVNAQEKEANPTPFLKHDRHMHHHNHRHETQQPSAKRFYTTRSSDVVLPLPNEDDAFVFAVFGDRTGGPDEGVNVLADAVRDVNLIEPDLVMTVGDLINGYNKTDKWLVQMKEFKTIMNELLCPWFPVAGNHDIYWRPLDDPQVLPKQHEKHYEMHFGPLWYSFEHKNCNFIVIFSDEGNPETGEKTFHKPESQKVSEEQFAFIKESLERGKDCDHQFLFLHHPRWLGGKYGNDWKERVHPVLKEAGNVTAVFAGHIHYMRYDPQDGIEYVTLATVGGGQSSKIPEAGYLHQYHLVTVRPKQVAMAAFPVGEAMNVREITAELQAQAAKLAEQKPKVDSKLAISKEGPKTGSIEVTIENPADRPIDFTLTPSSRDSRWTISPDHTHGHIKPGESKKVSFRVSYDGDSLDTSFHGIELVLAQDYLARTTRYAIPESRTPVELQFDPEMVKQDAPNQALSLDQSGDTVAIDADQLKLPQGPFTVEGWFNAESFSDRVGLIAKTQGSEYSIFLNNGQPSASVHLGGKYRSVKSEQVVPTGKWIHVALVKGEDTLSLFVDGEMVDRREIDPTWQRTPNKLPLFIGADPNDNGDPISFFHGQVDEVRVTSAPLYTEKFMPERRLQPTGETVLLLNFDQTIGPYYLDRGPHNAAVRVHGTPELTAPVQ</sequence>
<dbReference type="Proteomes" id="UP000237819">
    <property type="component" value="Unassembled WGS sequence"/>
</dbReference>
<feature type="chain" id="PRO_5015636567" description="Laminin G domain-containing protein" evidence="2">
    <location>
        <begin position="25"/>
        <end position="682"/>
    </location>
</feature>
<name>A0A2S8GPT1_9BACT</name>
<accession>A0A2S8GPT1</accession>
<dbReference type="RefSeq" id="WP_105334909.1">
    <property type="nucleotide sequence ID" value="NZ_PUHZ01000009.1"/>
</dbReference>
<dbReference type="PANTHER" id="PTHR43143">
    <property type="entry name" value="METALLOPHOSPHOESTERASE, CALCINEURIN SUPERFAMILY"/>
    <property type="match status" value="1"/>
</dbReference>
<evidence type="ECO:0000313" key="4">
    <source>
        <dbReference type="EMBL" id="PQO46430.1"/>
    </source>
</evidence>
<dbReference type="Pfam" id="PF00149">
    <property type="entry name" value="Metallophos"/>
    <property type="match status" value="1"/>
</dbReference>
<feature type="region of interest" description="Disordered" evidence="1">
    <location>
        <begin position="34"/>
        <end position="55"/>
    </location>
</feature>
<dbReference type="SUPFAM" id="SSF56300">
    <property type="entry name" value="Metallo-dependent phosphatases"/>
    <property type="match status" value="1"/>
</dbReference>
<dbReference type="Gene3D" id="3.60.21.10">
    <property type="match status" value="1"/>
</dbReference>
<gene>
    <name evidence="4" type="ORF">C5Y93_08075</name>
</gene>
<feature type="signal peptide" evidence="2">
    <location>
        <begin position="1"/>
        <end position="24"/>
    </location>
</feature>
<protein>
    <recommendedName>
        <fullName evidence="3">Laminin G domain-containing protein</fullName>
    </recommendedName>
</protein>
<dbReference type="PANTHER" id="PTHR43143:SF1">
    <property type="entry name" value="SERINE_THREONINE-PROTEIN PHOSPHATASE CPPED1"/>
    <property type="match status" value="1"/>
</dbReference>
<evidence type="ECO:0000259" key="3">
    <source>
        <dbReference type="SMART" id="SM00282"/>
    </source>
</evidence>
<dbReference type="Pfam" id="PF13385">
    <property type="entry name" value="Laminin_G_3"/>
    <property type="match status" value="1"/>
</dbReference>
<organism evidence="4 5">
    <name type="scientific">Blastopirellula marina</name>
    <dbReference type="NCBI Taxonomy" id="124"/>
    <lineage>
        <taxon>Bacteria</taxon>
        <taxon>Pseudomonadati</taxon>
        <taxon>Planctomycetota</taxon>
        <taxon>Planctomycetia</taxon>
        <taxon>Pirellulales</taxon>
        <taxon>Pirellulaceae</taxon>
        <taxon>Blastopirellula</taxon>
    </lineage>
</organism>
<dbReference type="InterPro" id="IPR001791">
    <property type="entry name" value="Laminin_G"/>
</dbReference>
<dbReference type="CDD" id="cd00110">
    <property type="entry name" value="LamG"/>
    <property type="match status" value="1"/>
</dbReference>
<dbReference type="InterPro" id="IPR051918">
    <property type="entry name" value="STPP_CPPED1"/>
</dbReference>
<feature type="compositionally biased region" description="Basic residues" evidence="1">
    <location>
        <begin position="37"/>
        <end position="47"/>
    </location>
</feature>
<dbReference type="InterPro" id="IPR029052">
    <property type="entry name" value="Metallo-depent_PP-like"/>
</dbReference>
<dbReference type="AlphaFoldDB" id="A0A2S8GPT1"/>
<evidence type="ECO:0000256" key="2">
    <source>
        <dbReference type="SAM" id="SignalP"/>
    </source>
</evidence>
<feature type="domain" description="Laminin G" evidence="3">
    <location>
        <begin position="498"/>
        <end position="626"/>
    </location>
</feature>
<comment type="caution">
    <text evidence="4">The sequence shown here is derived from an EMBL/GenBank/DDBJ whole genome shotgun (WGS) entry which is preliminary data.</text>
</comment>